<protein>
    <submittedName>
        <fullName evidence="1">Uncharacterized protein</fullName>
    </submittedName>
</protein>
<dbReference type="AlphaFoldDB" id="A0A9P4V0N7"/>
<comment type="caution">
    <text evidence="1">The sequence shown here is derived from an EMBL/GenBank/DDBJ whole genome shotgun (WGS) entry which is preliminary data.</text>
</comment>
<evidence type="ECO:0000313" key="2">
    <source>
        <dbReference type="Proteomes" id="UP000799444"/>
    </source>
</evidence>
<dbReference type="Proteomes" id="UP000799444">
    <property type="component" value="Unassembled WGS sequence"/>
</dbReference>
<gene>
    <name evidence="1" type="ORF">EJ04DRAFT_513933</name>
</gene>
<sequence>MACVSCGHEKCGGCSTEDHDDLKQSFAAPVLAISLSTADDVPEMETITSVSTLTHAGPLVQTSGSEQLLPLFDRPTRTLPRAGIFHTTPERKPTTYVWFCCECGNGPMQWKLYKECIFCNNHQPCNRCRKEIEK</sequence>
<keyword evidence="2" id="KW-1185">Reference proteome</keyword>
<dbReference type="EMBL" id="ML996178">
    <property type="protein sequence ID" value="KAF2732361.1"/>
    <property type="molecule type" value="Genomic_DNA"/>
</dbReference>
<organism evidence="1 2">
    <name type="scientific">Polyplosphaeria fusca</name>
    <dbReference type="NCBI Taxonomy" id="682080"/>
    <lineage>
        <taxon>Eukaryota</taxon>
        <taxon>Fungi</taxon>
        <taxon>Dikarya</taxon>
        <taxon>Ascomycota</taxon>
        <taxon>Pezizomycotina</taxon>
        <taxon>Dothideomycetes</taxon>
        <taxon>Pleosporomycetidae</taxon>
        <taxon>Pleosporales</taxon>
        <taxon>Tetraplosphaeriaceae</taxon>
        <taxon>Polyplosphaeria</taxon>
    </lineage>
</organism>
<accession>A0A9P4V0N7</accession>
<reference evidence="1" key="1">
    <citation type="journal article" date="2020" name="Stud. Mycol.">
        <title>101 Dothideomycetes genomes: a test case for predicting lifestyles and emergence of pathogens.</title>
        <authorList>
            <person name="Haridas S."/>
            <person name="Albert R."/>
            <person name="Binder M."/>
            <person name="Bloem J."/>
            <person name="Labutti K."/>
            <person name="Salamov A."/>
            <person name="Andreopoulos B."/>
            <person name="Baker S."/>
            <person name="Barry K."/>
            <person name="Bills G."/>
            <person name="Bluhm B."/>
            <person name="Cannon C."/>
            <person name="Castanera R."/>
            <person name="Culley D."/>
            <person name="Daum C."/>
            <person name="Ezra D."/>
            <person name="Gonzalez J."/>
            <person name="Henrissat B."/>
            <person name="Kuo A."/>
            <person name="Liang C."/>
            <person name="Lipzen A."/>
            <person name="Lutzoni F."/>
            <person name="Magnuson J."/>
            <person name="Mondo S."/>
            <person name="Nolan M."/>
            <person name="Ohm R."/>
            <person name="Pangilinan J."/>
            <person name="Park H.-J."/>
            <person name="Ramirez L."/>
            <person name="Alfaro M."/>
            <person name="Sun H."/>
            <person name="Tritt A."/>
            <person name="Yoshinaga Y."/>
            <person name="Zwiers L.-H."/>
            <person name="Turgeon B."/>
            <person name="Goodwin S."/>
            <person name="Spatafora J."/>
            <person name="Crous P."/>
            <person name="Grigoriev I."/>
        </authorList>
    </citation>
    <scope>NUCLEOTIDE SEQUENCE</scope>
    <source>
        <strain evidence="1">CBS 125425</strain>
    </source>
</reference>
<dbReference type="OrthoDB" id="3800809at2759"/>
<evidence type="ECO:0000313" key="1">
    <source>
        <dbReference type="EMBL" id="KAF2732361.1"/>
    </source>
</evidence>
<proteinExistence type="predicted"/>
<name>A0A9P4V0N7_9PLEO</name>